<sequence>MGKSKFFQGVLLGAVAGGLLSLLDKTTRREVGASLKNGSSYISTYAKDPKQLVEASKEVYEKLSVTADQVTRDFRFISEKVDELKGMTPQVKDLIEETKETFEDSTEAYKEAFKEAPNELEDGDQPIDSSFKGY</sequence>
<dbReference type="PATRIC" id="fig|189381.10.peg.1585"/>
<dbReference type="RefSeq" id="WP_048006827.1">
    <property type="nucleotide sequence ID" value="NZ_BSED01000137.1"/>
</dbReference>
<dbReference type="EMBL" id="LQQY01000043">
    <property type="protein sequence ID" value="KZE44430.1"/>
    <property type="molecule type" value="Genomic_DNA"/>
</dbReference>
<dbReference type="AlphaFoldDB" id="A0A0J5S593"/>
<comment type="caution">
    <text evidence="1">The sequence shown here is derived from an EMBL/GenBank/DDBJ whole genome shotgun (WGS) entry which is preliminary data.</text>
</comment>
<dbReference type="OrthoDB" id="2353585at2"/>
<dbReference type="Proteomes" id="UP000076510">
    <property type="component" value="Unassembled WGS sequence"/>
</dbReference>
<protein>
    <submittedName>
        <fullName evidence="1">Uncharacterized protein</fullName>
    </submittedName>
</protein>
<accession>A0A0J5S593</accession>
<evidence type="ECO:0000313" key="1">
    <source>
        <dbReference type="EMBL" id="KZE44430.1"/>
    </source>
</evidence>
<organism evidence="1 2">
    <name type="scientific">Rossellomorea marisflavi</name>
    <dbReference type="NCBI Taxonomy" id="189381"/>
    <lineage>
        <taxon>Bacteria</taxon>
        <taxon>Bacillati</taxon>
        <taxon>Bacillota</taxon>
        <taxon>Bacilli</taxon>
        <taxon>Bacillales</taxon>
        <taxon>Bacillaceae</taxon>
        <taxon>Rossellomorea</taxon>
    </lineage>
</organism>
<evidence type="ECO:0000313" key="2">
    <source>
        <dbReference type="Proteomes" id="UP000076510"/>
    </source>
</evidence>
<reference evidence="2" key="1">
    <citation type="submission" date="2016-01" db="EMBL/GenBank/DDBJ databases">
        <title>Whole genome sequencing of Bhargavaea cecembensis T14.</title>
        <authorList>
            <person name="Hong K.W."/>
        </authorList>
    </citation>
    <scope>NUCLEOTIDE SEQUENCE [LARGE SCALE GENOMIC DNA]</scope>
    <source>
        <strain evidence="2">M19</strain>
    </source>
</reference>
<gene>
    <name evidence="1" type="ORF">AV649_07320</name>
</gene>
<name>A0A0J5S593_9BACI</name>
<proteinExistence type="predicted"/>